<dbReference type="EMBL" id="FQVN01000004">
    <property type="protein sequence ID" value="SHF53719.1"/>
    <property type="molecule type" value="Genomic_DNA"/>
</dbReference>
<dbReference type="STRING" id="2017.SAMN05444320_10413"/>
<sequence>MSKLRTPTPTPARRKRPRLAVLAALHHDGLVGRLPDPLAEAERDRVGPA</sequence>
<gene>
    <name evidence="1" type="ORF">SAMN05444320_10413</name>
</gene>
<proteinExistence type="predicted"/>
<keyword evidence="2" id="KW-1185">Reference proteome</keyword>
<organism evidence="1 2">
    <name type="scientific">Streptoalloteichus hindustanus</name>
    <dbReference type="NCBI Taxonomy" id="2017"/>
    <lineage>
        <taxon>Bacteria</taxon>
        <taxon>Bacillati</taxon>
        <taxon>Actinomycetota</taxon>
        <taxon>Actinomycetes</taxon>
        <taxon>Pseudonocardiales</taxon>
        <taxon>Pseudonocardiaceae</taxon>
        <taxon>Streptoalloteichus</taxon>
    </lineage>
</organism>
<protein>
    <submittedName>
        <fullName evidence="1">Uncharacterized protein</fullName>
    </submittedName>
</protein>
<name>A0A1M5CG73_STRHI</name>
<dbReference type="Proteomes" id="UP000184501">
    <property type="component" value="Unassembled WGS sequence"/>
</dbReference>
<accession>A0A1M5CG73</accession>
<evidence type="ECO:0000313" key="1">
    <source>
        <dbReference type="EMBL" id="SHF53719.1"/>
    </source>
</evidence>
<evidence type="ECO:0000313" key="2">
    <source>
        <dbReference type="Proteomes" id="UP000184501"/>
    </source>
</evidence>
<dbReference type="AlphaFoldDB" id="A0A1M5CG73"/>
<reference evidence="1 2" key="1">
    <citation type="submission" date="2016-11" db="EMBL/GenBank/DDBJ databases">
        <authorList>
            <person name="Jaros S."/>
            <person name="Januszkiewicz K."/>
            <person name="Wedrychowicz H."/>
        </authorList>
    </citation>
    <scope>NUCLEOTIDE SEQUENCE [LARGE SCALE GENOMIC DNA]</scope>
    <source>
        <strain evidence="1 2">DSM 44523</strain>
    </source>
</reference>
<dbReference type="RefSeq" id="WP_159447728.1">
    <property type="nucleotide sequence ID" value="NZ_FQVN01000004.1"/>
</dbReference>